<feature type="transmembrane region" description="Helical" evidence="1">
    <location>
        <begin position="36"/>
        <end position="53"/>
    </location>
</feature>
<keyword evidence="1" id="KW-0472">Membrane</keyword>
<evidence type="ECO:0008006" key="4">
    <source>
        <dbReference type="Google" id="ProtNLM"/>
    </source>
</evidence>
<evidence type="ECO:0000313" key="2">
    <source>
        <dbReference type="EMBL" id="TWH79871.1"/>
    </source>
</evidence>
<dbReference type="EMBL" id="VLKH01000005">
    <property type="protein sequence ID" value="TWH79871.1"/>
    <property type="molecule type" value="Genomic_DNA"/>
</dbReference>
<organism evidence="2 3">
    <name type="scientific">Sedimentibacter saalensis</name>
    <dbReference type="NCBI Taxonomy" id="130788"/>
    <lineage>
        <taxon>Bacteria</taxon>
        <taxon>Bacillati</taxon>
        <taxon>Bacillota</taxon>
        <taxon>Tissierellia</taxon>
        <taxon>Sedimentibacter</taxon>
    </lineage>
</organism>
<keyword evidence="1" id="KW-0812">Transmembrane</keyword>
<reference evidence="2 3" key="1">
    <citation type="submission" date="2019-07" db="EMBL/GenBank/DDBJ databases">
        <title>Genomic Encyclopedia of Type Strains, Phase I: the one thousand microbial genomes (KMG-I) project.</title>
        <authorList>
            <person name="Kyrpides N."/>
        </authorList>
    </citation>
    <scope>NUCLEOTIDE SEQUENCE [LARGE SCALE GENOMIC DNA]</scope>
    <source>
        <strain evidence="2 3">DSM 13558</strain>
    </source>
</reference>
<dbReference type="AlphaFoldDB" id="A0A562J9J7"/>
<proteinExistence type="predicted"/>
<feature type="transmembrane region" description="Helical" evidence="1">
    <location>
        <begin position="123"/>
        <end position="140"/>
    </location>
</feature>
<feature type="transmembrane region" description="Helical" evidence="1">
    <location>
        <begin position="98"/>
        <end position="117"/>
    </location>
</feature>
<gene>
    <name evidence="2" type="ORF">LY60_02190</name>
</gene>
<dbReference type="Proteomes" id="UP000315343">
    <property type="component" value="Unassembled WGS sequence"/>
</dbReference>
<sequence>MFCAVLLNIKFDKVKITLFGFTFNADLERSSFLKKLILFLSGPVCNACLYLGFRNTNYSDFANINLFLACINMIPIVPLDGGNVCKCFFELFLDMKTLCRYMIMTNTFFIVCFLSIIYTYKNYIYFLLIVMALKGIIEENRNMLEKSIRLNYRNMKY</sequence>
<comment type="caution">
    <text evidence="2">The sequence shown here is derived from an EMBL/GenBank/DDBJ whole genome shotgun (WGS) entry which is preliminary data.</text>
</comment>
<keyword evidence="1" id="KW-1133">Transmembrane helix</keyword>
<evidence type="ECO:0000313" key="3">
    <source>
        <dbReference type="Proteomes" id="UP000315343"/>
    </source>
</evidence>
<accession>A0A562J9J7</accession>
<feature type="transmembrane region" description="Helical" evidence="1">
    <location>
        <begin position="59"/>
        <end position="77"/>
    </location>
</feature>
<keyword evidence="3" id="KW-1185">Reference proteome</keyword>
<evidence type="ECO:0000256" key="1">
    <source>
        <dbReference type="SAM" id="Phobius"/>
    </source>
</evidence>
<protein>
    <recommendedName>
        <fullName evidence="4">Stage IV sporulation protein FB</fullName>
    </recommendedName>
</protein>
<name>A0A562J9J7_9FIRM</name>